<dbReference type="PANTHER" id="PTHR11461:SF211">
    <property type="entry name" value="GH10112P-RELATED"/>
    <property type="match status" value="1"/>
</dbReference>
<dbReference type="GO" id="GO:0005615">
    <property type="term" value="C:extracellular space"/>
    <property type="evidence" value="ECO:0007669"/>
    <property type="project" value="InterPro"/>
</dbReference>
<feature type="domain" description="Serpin" evidence="2">
    <location>
        <begin position="26"/>
        <end position="125"/>
    </location>
</feature>
<dbReference type="PROSITE" id="PS00284">
    <property type="entry name" value="SERPIN"/>
    <property type="match status" value="1"/>
</dbReference>
<proteinExistence type="inferred from homology"/>
<organism evidence="3">
    <name type="scientific">Nicotiana tabacum</name>
    <name type="common">Common tobacco</name>
    <dbReference type="NCBI Taxonomy" id="4097"/>
    <lineage>
        <taxon>Eukaryota</taxon>
        <taxon>Viridiplantae</taxon>
        <taxon>Streptophyta</taxon>
        <taxon>Embryophyta</taxon>
        <taxon>Tracheophyta</taxon>
        <taxon>Spermatophyta</taxon>
        <taxon>Magnoliopsida</taxon>
        <taxon>eudicotyledons</taxon>
        <taxon>Gunneridae</taxon>
        <taxon>Pentapetalae</taxon>
        <taxon>asterids</taxon>
        <taxon>lamiids</taxon>
        <taxon>Solanales</taxon>
        <taxon>Solanaceae</taxon>
        <taxon>Nicotianoideae</taxon>
        <taxon>Nicotianeae</taxon>
        <taxon>Nicotiana</taxon>
    </lineage>
</organism>
<evidence type="ECO:0000259" key="2">
    <source>
        <dbReference type="Pfam" id="PF00079"/>
    </source>
</evidence>
<dbReference type="PANTHER" id="PTHR11461">
    <property type="entry name" value="SERINE PROTEASE INHIBITOR, SERPIN"/>
    <property type="match status" value="1"/>
</dbReference>
<dbReference type="GO" id="GO:0004867">
    <property type="term" value="F:serine-type endopeptidase inhibitor activity"/>
    <property type="evidence" value="ECO:0007669"/>
    <property type="project" value="InterPro"/>
</dbReference>
<dbReference type="KEGG" id="nta:107822397"/>
<evidence type="ECO:0000313" key="3">
    <source>
        <dbReference type="RefSeq" id="XP_016504420.1"/>
    </source>
</evidence>
<dbReference type="Gene3D" id="3.30.497.10">
    <property type="entry name" value="Antithrombin, subunit I, domain 2"/>
    <property type="match status" value="1"/>
</dbReference>
<dbReference type="SUPFAM" id="SSF56574">
    <property type="entry name" value="Serpins"/>
    <property type="match status" value="1"/>
</dbReference>
<reference evidence="3" key="1">
    <citation type="submission" date="2025-08" db="UniProtKB">
        <authorList>
            <consortium name="RefSeq"/>
        </authorList>
    </citation>
    <scope>IDENTIFICATION</scope>
</reference>
<dbReference type="InterPro" id="IPR042178">
    <property type="entry name" value="Serpin_sf_1"/>
</dbReference>
<dbReference type="SMR" id="A0A1S4CTH9"/>
<dbReference type="AlphaFoldDB" id="A0A1S4CTH9"/>
<dbReference type="PaxDb" id="4097-A0A1S4CTH9"/>
<dbReference type="InterPro" id="IPR023795">
    <property type="entry name" value="Serpin_CS"/>
</dbReference>
<name>A0A1S4CTH9_TOBAC</name>
<dbReference type="Gene3D" id="2.30.39.10">
    <property type="entry name" value="Alpha-1-antitrypsin, domain 1"/>
    <property type="match status" value="1"/>
</dbReference>
<accession>A0A1S4CTH9</accession>
<dbReference type="Pfam" id="PF00079">
    <property type="entry name" value="Serpin"/>
    <property type="match status" value="1"/>
</dbReference>
<sequence>MEQLGPQGFVLCIRVEENAFAKGLAASKILKGLGLMLPFSKDDLTEMVDSPQAKNLLVSDIFHKSFIEVNEDGTEAAAVTASTIFLCASPINEYKIDFVADHPFLFFIREDTTATVLFIGIVLNPLVN</sequence>
<protein>
    <submittedName>
        <fullName evidence="3">Serpin-ZX-like</fullName>
    </submittedName>
</protein>
<dbReference type="InterPro" id="IPR000215">
    <property type="entry name" value="Serpin_fam"/>
</dbReference>
<dbReference type="InterPro" id="IPR036186">
    <property type="entry name" value="Serpin_sf"/>
</dbReference>
<dbReference type="RefSeq" id="XP_016504420.1">
    <property type="nucleotide sequence ID" value="XM_016648934.1"/>
</dbReference>
<dbReference type="STRING" id="4097.A0A1S4CTH9"/>
<comment type="similarity">
    <text evidence="1">Belongs to the serpin family.</text>
</comment>
<evidence type="ECO:0000256" key="1">
    <source>
        <dbReference type="ARBA" id="ARBA00009500"/>
    </source>
</evidence>
<dbReference type="OrthoDB" id="1063785at2759"/>
<dbReference type="InterPro" id="IPR023796">
    <property type="entry name" value="Serpin_dom"/>
</dbReference>
<dbReference type="InterPro" id="IPR042185">
    <property type="entry name" value="Serpin_sf_2"/>
</dbReference>
<gene>
    <name evidence="3" type="primary">LOC107822397</name>
</gene>